<proteinExistence type="predicted"/>
<keyword evidence="3" id="KW-1185">Reference proteome</keyword>
<sequence length="162" mass="17896">MKKLVLFLATLLACASASADWQYDDRPDKMSGKKASSAMLESNNSLDLSFPYQGKNFGNIQVRQHPSYGLDVIVFVDKGQILCPSYSGCSVAVRFDDKPAVKFSATPSADHDSKVIFLKNAARFIESAKKAKSILVQLTMYQAGSPVLEFHSAKPLEWMPRK</sequence>
<dbReference type="Proteomes" id="UP001596084">
    <property type="component" value="Unassembled WGS sequence"/>
</dbReference>
<organism evidence="2 3">
    <name type="scientific">Polaromonas jejuensis</name>
    <dbReference type="NCBI Taxonomy" id="457502"/>
    <lineage>
        <taxon>Bacteria</taxon>
        <taxon>Pseudomonadati</taxon>
        <taxon>Pseudomonadota</taxon>
        <taxon>Betaproteobacteria</taxon>
        <taxon>Burkholderiales</taxon>
        <taxon>Comamonadaceae</taxon>
        <taxon>Polaromonas</taxon>
    </lineage>
</organism>
<dbReference type="EMBL" id="JBHSMX010000066">
    <property type="protein sequence ID" value="MFC5524039.1"/>
    <property type="molecule type" value="Genomic_DNA"/>
</dbReference>
<protein>
    <recommendedName>
        <fullName evidence="4">Lipoprotein</fullName>
    </recommendedName>
</protein>
<evidence type="ECO:0000313" key="2">
    <source>
        <dbReference type="EMBL" id="MFC5524039.1"/>
    </source>
</evidence>
<feature type="signal peptide" evidence="1">
    <location>
        <begin position="1"/>
        <end position="19"/>
    </location>
</feature>
<gene>
    <name evidence="2" type="ORF">ACFPP7_24475</name>
</gene>
<dbReference type="RefSeq" id="WP_068832035.1">
    <property type="nucleotide sequence ID" value="NZ_JBHSMX010000066.1"/>
</dbReference>
<evidence type="ECO:0000313" key="3">
    <source>
        <dbReference type="Proteomes" id="UP001596084"/>
    </source>
</evidence>
<feature type="chain" id="PRO_5045063212" description="Lipoprotein" evidence="1">
    <location>
        <begin position="20"/>
        <end position="162"/>
    </location>
</feature>
<accession>A0ABW0QGG9</accession>
<name>A0ABW0QGG9_9BURK</name>
<comment type="caution">
    <text evidence="2">The sequence shown here is derived from an EMBL/GenBank/DDBJ whole genome shotgun (WGS) entry which is preliminary data.</text>
</comment>
<keyword evidence="1" id="KW-0732">Signal</keyword>
<reference evidence="3" key="1">
    <citation type="journal article" date="2019" name="Int. J. Syst. Evol. Microbiol.">
        <title>The Global Catalogue of Microorganisms (GCM) 10K type strain sequencing project: providing services to taxonomists for standard genome sequencing and annotation.</title>
        <authorList>
            <consortium name="The Broad Institute Genomics Platform"/>
            <consortium name="The Broad Institute Genome Sequencing Center for Infectious Disease"/>
            <person name="Wu L."/>
            <person name="Ma J."/>
        </authorList>
    </citation>
    <scope>NUCLEOTIDE SEQUENCE [LARGE SCALE GENOMIC DNA]</scope>
    <source>
        <strain evidence="3">CGMCC 4.7277</strain>
    </source>
</reference>
<evidence type="ECO:0008006" key="4">
    <source>
        <dbReference type="Google" id="ProtNLM"/>
    </source>
</evidence>
<evidence type="ECO:0000256" key="1">
    <source>
        <dbReference type="SAM" id="SignalP"/>
    </source>
</evidence>